<dbReference type="AlphaFoldDB" id="A0A117NTS7"/>
<dbReference type="EMBL" id="LMWJ01000037">
    <property type="protein sequence ID" value="KUM67274.1"/>
    <property type="molecule type" value="Genomic_DNA"/>
</dbReference>
<evidence type="ECO:0000313" key="2">
    <source>
        <dbReference type="EMBL" id="KUM67274.1"/>
    </source>
</evidence>
<name>A0A117NTS7_9ACTN</name>
<protein>
    <submittedName>
        <fullName evidence="2">Uncharacterized protein</fullName>
    </submittedName>
</protein>
<sequence>MQRRHVLLDVPADVGPPILPVWPTTDLDEALLSYETLEGTSAEGTAAKPLRSRSGRPTRRPGPAAGHRRRSTASLTLSRSPRPYYPLR</sequence>
<dbReference type="Proteomes" id="UP000054024">
    <property type="component" value="Unassembled WGS sequence"/>
</dbReference>
<comment type="caution">
    <text evidence="2">The sequence shown here is derived from an EMBL/GenBank/DDBJ whole genome shotgun (WGS) entry which is preliminary data.</text>
</comment>
<evidence type="ECO:0000313" key="3">
    <source>
        <dbReference type="Proteomes" id="UP000054024"/>
    </source>
</evidence>
<reference evidence="2 3" key="1">
    <citation type="submission" date="2015-10" db="EMBL/GenBank/DDBJ databases">
        <title>Draft genome sequence of Streptomyces curacoi DSM 40107, type strain for the species Streptomyces curacoi.</title>
        <authorList>
            <person name="Ruckert C."/>
            <person name="Winkler A."/>
            <person name="Kalinowski J."/>
            <person name="Kampfer P."/>
            <person name="Glaeser S."/>
        </authorList>
    </citation>
    <scope>NUCLEOTIDE SEQUENCE [LARGE SCALE GENOMIC DNA]</scope>
    <source>
        <strain evidence="2 3">DSM 40107</strain>
    </source>
</reference>
<feature type="compositionally biased region" description="Basic residues" evidence="1">
    <location>
        <begin position="50"/>
        <end position="59"/>
    </location>
</feature>
<feature type="region of interest" description="Disordered" evidence="1">
    <location>
        <begin position="37"/>
        <end position="88"/>
    </location>
</feature>
<organism evidence="2 3">
    <name type="scientific">Streptomyces curacoi</name>
    <dbReference type="NCBI Taxonomy" id="146536"/>
    <lineage>
        <taxon>Bacteria</taxon>
        <taxon>Bacillati</taxon>
        <taxon>Actinomycetota</taxon>
        <taxon>Actinomycetes</taxon>
        <taxon>Kitasatosporales</taxon>
        <taxon>Streptomycetaceae</taxon>
        <taxon>Streptomyces</taxon>
    </lineage>
</organism>
<gene>
    <name evidence="2" type="ORF">AQI70_36370</name>
</gene>
<proteinExistence type="predicted"/>
<keyword evidence="3" id="KW-1185">Reference proteome</keyword>
<accession>A0A117NTS7</accession>
<evidence type="ECO:0000256" key="1">
    <source>
        <dbReference type="SAM" id="MobiDB-lite"/>
    </source>
</evidence>